<dbReference type="RefSeq" id="WP_270042614.1">
    <property type="nucleotide sequence ID" value="NZ_JAPDOD010000024.1"/>
</dbReference>
<evidence type="ECO:0000313" key="4">
    <source>
        <dbReference type="EMBL" id="MDA0163371.1"/>
    </source>
</evidence>
<dbReference type="Proteomes" id="UP001149140">
    <property type="component" value="Unassembled WGS sequence"/>
</dbReference>
<dbReference type="AlphaFoldDB" id="A0A9X3MUR5"/>
<protein>
    <submittedName>
        <fullName evidence="4">Peptidyl-prolyl cis-trans isomerase</fullName>
    </submittedName>
</protein>
<dbReference type="InterPro" id="IPR000297">
    <property type="entry name" value="PPIase_PpiC"/>
</dbReference>
<feature type="domain" description="PpiC" evidence="3">
    <location>
        <begin position="186"/>
        <end position="276"/>
    </location>
</feature>
<dbReference type="GO" id="GO:0003755">
    <property type="term" value="F:peptidyl-prolyl cis-trans isomerase activity"/>
    <property type="evidence" value="ECO:0007669"/>
    <property type="project" value="UniProtKB-KW"/>
</dbReference>
<dbReference type="EMBL" id="JAPDOD010000024">
    <property type="protein sequence ID" value="MDA0163371.1"/>
    <property type="molecule type" value="Genomic_DNA"/>
</dbReference>
<dbReference type="PROSITE" id="PS50198">
    <property type="entry name" value="PPIC_PPIASE_2"/>
    <property type="match status" value="1"/>
</dbReference>
<keyword evidence="1 4" id="KW-0413">Isomerase</keyword>
<dbReference type="Pfam" id="PF13624">
    <property type="entry name" value="SurA_N_3"/>
    <property type="match status" value="1"/>
</dbReference>
<organism evidence="4 5">
    <name type="scientific">Solirubrobacter ginsenosidimutans</name>
    <dbReference type="NCBI Taxonomy" id="490573"/>
    <lineage>
        <taxon>Bacteria</taxon>
        <taxon>Bacillati</taxon>
        <taxon>Actinomycetota</taxon>
        <taxon>Thermoleophilia</taxon>
        <taxon>Solirubrobacterales</taxon>
        <taxon>Solirubrobacteraceae</taxon>
        <taxon>Solirubrobacter</taxon>
    </lineage>
</organism>
<sequence length="374" mass="40568">MPGNSVATVDGEAVSKTDFSHWLAVAAKSSGQPNAAVPDPESDYVKCVAAKRKATPAPAKGQPKVTDAQLKTQCKQEYDQLRNQVLQLLISFKWIQGEADTMKVAVTDAEVKKSFDTQKKQSFPKDADYKKFLSTSGQTEADILQRVKLDLLSNKIRDKVVKGKDTVSDAAIADFYNKNKARFAQPEKRDLRVVLTKDKATADKARAALDSGDSWATVAKKYSIDDTSKAAGGKLPAQAKGTLDKELDTAVFSASKNELEGPIKTQYGYYVFTVTAITAASQQTLAEAKETIKQTLQSQNQQKALDTFVKDFTKRWKDKTECSKGYTTSDCKNGPKATPTPTAPATDPTQQVPTDPSQQAPTQEAPAATATPSK</sequence>
<dbReference type="InterPro" id="IPR046357">
    <property type="entry name" value="PPIase_dom_sf"/>
</dbReference>
<keyword evidence="1" id="KW-0697">Rotamase</keyword>
<dbReference type="InterPro" id="IPR050245">
    <property type="entry name" value="PrsA_foldase"/>
</dbReference>
<dbReference type="Pfam" id="PF13145">
    <property type="entry name" value="Rotamase_2"/>
    <property type="match status" value="1"/>
</dbReference>
<evidence type="ECO:0000256" key="2">
    <source>
        <dbReference type="SAM" id="MobiDB-lite"/>
    </source>
</evidence>
<comment type="caution">
    <text evidence="4">The sequence shown here is derived from an EMBL/GenBank/DDBJ whole genome shotgun (WGS) entry which is preliminary data.</text>
</comment>
<keyword evidence="5" id="KW-1185">Reference proteome</keyword>
<proteinExistence type="predicted"/>
<evidence type="ECO:0000313" key="5">
    <source>
        <dbReference type="Proteomes" id="UP001149140"/>
    </source>
</evidence>
<dbReference type="Gene3D" id="3.10.50.40">
    <property type="match status" value="1"/>
</dbReference>
<feature type="region of interest" description="Disordered" evidence="2">
    <location>
        <begin position="322"/>
        <end position="374"/>
    </location>
</feature>
<evidence type="ECO:0000259" key="3">
    <source>
        <dbReference type="PROSITE" id="PS50198"/>
    </source>
</evidence>
<reference evidence="4" key="1">
    <citation type="submission" date="2022-10" db="EMBL/GenBank/DDBJ databases">
        <title>The WGS of Solirubrobacter ginsenosidimutans DSM 21036.</title>
        <authorList>
            <person name="Jiang Z."/>
        </authorList>
    </citation>
    <scope>NUCLEOTIDE SEQUENCE</scope>
    <source>
        <strain evidence="4">DSM 21036</strain>
    </source>
</reference>
<dbReference type="PANTHER" id="PTHR47245">
    <property type="entry name" value="PEPTIDYLPROLYL ISOMERASE"/>
    <property type="match status" value="1"/>
</dbReference>
<dbReference type="Gene3D" id="1.10.4030.10">
    <property type="entry name" value="Porin chaperone SurA, peptide-binding domain"/>
    <property type="match status" value="1"/>
</dbReference>
<dbReference type="InterPro" id="IPR027304">
    <property type="entry name" value="Trigger_fact/SurA_dom_sf"/>
</dbReference>
<dbReference type="PANTHER" id="PTHR47245:SF2">
    <property type="entry name" value="PEPTIDYL-PROLYL CIS-TRANS ISOMERASE HP_0175-RELATED"/>
    <property type="match status" value="1"/>
</dbReference>
<evidence type="ECO:0000256" key="1">
    <source>
        <dbReference type="PROSITE-ProRule" id="PRU00278"/>
    </source>
</evidence>
<dbReference type="SUPFAM" id="SSF109998">
    <property type="entry name" value="Triger factor/SurA peptide-binding domain-like"/>
    <property type="match status" value="1"/>
</dbReference>
<name>A0A9X3MUR5_9ACTN</name>
<feature type="compositionally biased region" description="Low complexity" evidence="2">
    <location>
        <begin position="337"/>
        <end position="374"/>
    </location>
</feature>
<dbReference type="SUPFAM" id="SSF54534">
    <property type="entry name" value="FKBP-like"/>
    <property type="match status" value="1"/>
</dbReference>
<accession>A0A9X3MUR5</accession>
<gene>
    <name evidence="4" type="ORF">OM076_24060</name>
</gene>